<dbReference type="Gene3D" id="3.30.200.20">
    <property type="entry name" value="Phosphorylase Kinase, domain 1"/>
    <property type="match status" value="1"/>
</dbReference>
<dbReference type="FunFam" id="3.30.310.80:FF:000007">
    <property type="entry name" value="Serine/threonine-protein kinase Chk1 isoform 1"/>
    <property type="match status" value="1"/>
</dbReference>
<comment type="subcellular location">
    <subcellularLocation>
        <location evidence="2">Chromosome</location>
    </subcellularLocation>
    <subcellularLocation>
        <location evidence="3">Cytoplasm</location>
        <location evidence="3">Cytoskeleton</location>
        <location evidence="3">Microtubule organizing center</location>
        <location evidence="3">Centrosome</location>
    </subcellularLocation>
    <subcellularLocation>
        <location evidence="1">Nucleus</location>
    </subcellularLocation>
</comment>
<feature type="binding site" evidence="24">
    <location>
        <position position="37"/>
    </location>
    <ligand>
        <name>ATP</name>
        <dbReference type="ChEBI" id="CHEBI:30616"/>
    </ligand>
</feature>
<dbReference type="GO" id="GO:0005634">
    <property type="term" value="C:nucleus"/>
    <property type="evidence" value="ECO:0007669"/>
    <property type="project" value="UniProtKB-SubCell"/>
</dbReference>
<evidence type="ECO:0000256" key="20">
    <source>
        <dbReference type="ARBA" id="ARBA00032547"/>
    </source>
</evidence>
<keyword evidence="15 24" id="KW-0067">ATP-binding</keyword>
<dbReference type="GO" id="GO:0005813">
    <property type="term" value="C:centrosome"/>
    <property type="evidence" value="ECO:0007669"/>
    <property type="project" value="UniProtKB-SubCell"/>
</dbReference>
<name>A0AAU9WN48_9CNID</name>
<evidence type="ECO:0000256" key="1">
    <source>
        <dbReference type="ARBA" id="ARBA00004123"/>
    </source>
</evidence>
<keyword evidence="14" id="KW-0418">Kinase</keyword>
<dbReference type="SUPFAM" id="SSF56112">
    <property type="entry name" value="Protein kinase-like (PK-like)"/>
    <property type="match status" value="1"/>
</dbReference>
<reference evidence="28 29" key="1">
    <citation type="submission" date="2022-05" db="EMBL/GenBank/DDBJ databases">
        <authorList>
            <consortium name="Genoscope - CEA"/>
            <person name="William W."/>
        </authorList>
    </citation>
    <scope>NUCLEOTIDE SEQUENCE [LARGE SCALE GENOMIC DNA]</scope>
</reference>
<dbReference type="EMBL" id="CALNXJ010000017">
    <property type="protein sequence ID" value="CAH3119555.1"/>
    <property type="molecule type" value="Genomic_DNA"/>
</dbReference>
<dbReference type="InterPro" id="IPR008271">
    <property type="entry name" value="Ser/Thr_kinase_AS"/>
</dbReference>
<evidence type="ECO:0000256" key="23">
    <source>
        <dbReference type="ARBA" id="ARBA00070697"/>
    </source>
</evidence>
<feature type="region of interest" description="Disordered" evidence="26">
    <location>
        <begin position="266"/>
        <end position="326"/>
    </location>
</feature>
<comment type="catalytic activity">
    <reaction evidence="22">
        <text>L-seryl-[protein] + ATP = O-phospho-L-seryl-[protein] + ADP + H(+)</text>
        <dbReference type="Rhea" id="RHEA:17989"/>
        <dbReference type="Rhea" id="RHEA-COMP:9863"/>
        <dbReference type="Rhea" id="RHEA-COMP:11604"/>
        <dbReference type="ChEBI" id="CHEBI:15378"/>
        <dbReference type="ChEBI" id="CHEBI:29999"/>
        <dbReference type="ChEBI" id="CHEBI:30616"/>
        <dbReference type="ChEBI" id="CHEBI:83421"/>
        <dbReference type="ChEBI" id="CHEBI:456216"/>
        <dbReference type="EC" id="2.7.11.1"/>
    </reaction>
</comment>
<dbReference type="AlphaFoldDB" id="A0AAU9WN48"/>
<keyword evidence="29" id="KW-1185">Reference proteome</keyword>
<proteinExistence type="inferred from homology"/>
<evidence type="ECO:0000256" key="7">
    <source>
        <dbReference type="ARBA" id="ARBA00022454"/>
    </source>
</evidence>
<keyword evidence="8" id="KW-0963">Cytoplasm</keyword>
<comment type="similarity">
    <text evidence="4">Belongs to the protein kinase superfamily. CAMK Ser/Thr protein kinase family. NIM1 subfamily.</text>
</comment>
<evidence type="ECO:0000256" key="14">
    <source>
        <dbReference type="ARBA" id="ARBA00022777"/>
    </source>
</evidence>
<evidence type="ECO:0000256" key="8">
    <source>
        <dbReference type="ARBA" id="ARBA00022490"/>
    </source>
</evidence>
<dbReference type="InterPro" id="IPR017441">
    <property type="entry name" value="Protein_kinase_ATP_BS"/>
</dbReference>
<evidence type="ECO:0000256" key="22">
    <source>
        <dbReference type="ARBA" id="ARBA00048679"/>
    </source>
</evidence>
<dbReference type="PANTHER" id="PTHR24346">
    <property type="entry name" value="MAP/MICROTUBULE AFFINITY-REGULATING KINASE"/>
    <property type="match status" value="1"/>
</dbReference>
<sequence>MTPFVEGWDFVETLGEGAYGEVKLAVNRETEQAIAVKIIDVEKAADCYDNVRKEICIHRMLQDVHVIRFYGQRTEGKKQYLFLECAGGGELFDRIEPDVGMPLSQAHRYFRQLIEGVEYLHKQGVTHRDIKPENLLLDADDNLKITDFGLSTVFRHKGKERLLGKCCGTPPYVAPEVLLKGEYRAEPADIWSCGIVLVAMLAGELPWDEPTKSNKEYNDWLNGRVNRTPWCKMDPQSLDFLSEILVENAQRRLTIPQIKKERWFSRSISTSRSPRDGCSPGNTPTGTGTFKRRCTEADVSSPQRPKRYKDHISASQPEPRRLDSGIGSGALELVDDEATVNGLCFSQPVHLDHMLLSTQMQSTPGTSQSPFQSLVKRMTRFHTKRSADKTLHKLKEVLDKLKYSFTVNSPRQVTILTTDRRQNKLSVKVNLIDMHPSLLVDFRLSKGDGLDFKRHFLKIKAQLKDIIDR</sequence>
<dbReference type="Gene3D" id="3.30.310.80">
    <property type="entry name" value="Kinase associated domain 1, KA1"/>
    <property type="match status" value="1"/>
</dbReference>
<evidence type="ECO:0000256" key="3">
    <source>
        <dbReference type="ARBA" id="ARBA00004300"/>
    </source>
</evidence>
<dbReference type="GO" id="GO:0005524">
    <property type="term" value="F:ATP binding"/>
    <property type="evidence" value="ECO:0007669"/>
    <property type="project" value="UniProtKB-UniRule"/>
</dbReference>
<evidence type="ECO:0000256" key="15">
    <source>
        <dbReference type="ARBA" id="ARBA00022840"/>
    </source>
</evidence>
<dbReference type="InterPro" id="IPR000719">
    <property type="entry name" value="Prot_kinase_dom"/>
</dbReference>
<dbReference type="PROSITE" id="PS50011">
    <property type="entry name" value="PROTEIN_KINASE_DOM"/>
    <property type="match status" value="1"/>
</dbReference>
<comment type="caution">
    <text evidence="28">The sequence shown here is derived from an EMBL/GenBank/DDBJ whole genome shotgun (WGS) entry which is preliminary data.</text>
</comment>
<dbReference type="InterPro" id="IPR034670">
    <property type="entry name" value="Chk1_catalytic_dom"/>
</dbReference>
<organism evidence="28 29">
    <name type="scientific">Pocillopora meandrina</name>
    <dbReference type="NCBI Taxonomy" id="46732"/>
    <lineage>
        <taxon>Eukaryota</taxon>
        <taxon>Metazoa</taxon>
        <taxon>Cnidaria</taxon>
        <taxon>Anthozoa</taxon>
        <taxon>Hexacorallia</taxon>
        <taxon>Scleractinia</taxon>
        <taxon>Astrocoeniina</taxon>
        <taxon>Pocilloporidae</taxon>
        <taxon>Pocillopora</taxon>
    </lineage>
</organism>
<evidence type="ECO:0000256" key="10">
    <source>
        <dbReference type="ARBA" id="ARBA00022553"/>
    </source>
</evidence>
<keyword evidence="18" id="KW-0131">Cell cycle</keyword>
<evidence type="ECO:0000256" key="11">
    <source>
        <dbReference type="ARBA" id="ARBA00022679"/>
    </source>
</evidence>
<dbReference type="GO" id="GO:0005737">
    <property type="term" value="C:cytoplasm"/>
    <property type="evidence" value="ECO:0007669"/>
    <property type="project" value="TreeGrafter"/>
</dbReference>
<evidence type="ECO:0000256" key="12">
    <source>
        <dbReference type="ARBA" id="ARBA00022741"/>
    </source>
</evidence>
<evidence type="ECO:0000256" key="16">
    <source>
        <dbReference type="ARBA" id="ARBA00023212"/>
    </source>
</evidence>
<keyword evidence="13" id="KW-0227">DNA damage</keyword>
<dbReference type="GO" id="GO:0004674">
    <property type="term" value="F:protein serine/threonine kinase activity"/>
    <property type="evidence" value="ECO:0007669"/>
    <property type="project" value="UniProtKB-KW"/>
</dbReference>
<evidence type="ECO:0000259" key="27">
    <source>
        <dbReference type="PROSITE" id="PS50011"/>
    </source>
</evidence>
<keyword evidence="9 25" id="KW-0723">Serine/threonine-protein kinase</keyword>
<keyword evidence="16" id="KW-0206">Cytoskeleton</keyword>
<dbReference type="Proteomes" id="UP001159428">
    <property type="component" value="Unassembled WGS sequence"/>
</dbReference>
<dbReference type="Gene3D" id="1.10.510.10">
    <property type="entry name" value="Transferase(Phosphotransferase) domain 1"/>
    <property type="match status" value="1"/>
</dbReference>
<feature type="domain" description="Protein kinase" evidence="27">
    <location>
        <begin position="8"/>
        <end position="264"/>
    </location>
</feature>
<keyword evidence="12 24" id="KW-0547">Nucleotide-binding</keyword>
<dbReference type="FunFam" id="1.10.510.10:FF:000301">
    <property type="entry name" value="Serine/threonine-protein kinase Chk1"/>
    <property type="match status" value="1"/>
</dbReference>
<dbReference type="CDD" id="cd14069">
    <property type="entry name" value="STKc_Chk1"/>
    <property type="match status" value="1"/>
</dbReference>
<evidence type="ECO:0000313" key="29">
    <source>
        <dbReference type="Proteomes" id="UP001159428"/>
    </source>
</evidence>
<dbReference type="FunFam" id="3.30.200.20:FF:000229">
    <property type="entry name" value="Serine/threonine-protein kinase Chk1"/>
    <property type="match status" value="1"/>
</dbReference>
<keyword evidence="17" id="KW-0539">Nucleus</keyword>
<dbReference type="PROSITE" id="PS00107">
    <property type="entry name" value="PROTEIN_KINASE_ATP"/>
    <property type="match status" value="1"/>
</dbReference>
<dbReference type="Pfam" id="PF00069">
    <property type="entry name" value="Pkinase"/>
    <property type="match status" value="1"/>
</dbReference>
<dbReference type="PANTHER" id="PTHR24346:SF107">
    <property type="entry name" value="SERINE_THREONINE-PROTEIN KINASE CHK1"/>
    <property type="match status" value="1"/>
</dbReference>
<evidence type="ECO:0000256" key="4">
    <source>
        <dbReference type="ARBA" id="ARBA00010791"/>
    </source>
</evidence>
<evidence type="ECO:0000256" key="5">
    <source>
        <dbReference type="ARBA" id="ARBA00012513"/>
    </source>
</evidence>
<protein>
    <recommendedName>
        <fullName evidence="23">Serine/threonine-protein kinase CHK1</fullName>
        <ecNumber evidence="5">2.7.11.1</ecNumber>
    </recommendedName>
    <alternativeName>
        <fullName evidence="19">CHK1 checkpoint homolog</fullName>
    </alternativeName>
    <alternativeName>
        <fullName evidence="20">Checkpoint kinase-1</fullName>
    </alternativeName>
    <alternativeName>
        <fullName evidence="6">Serine/threonine-protein kinase Chk1</fullName>
    </alternativeName>
</protein>
<evidence type="ECO:0000256" key="25">
    <source>
        <dbReference type="RuleBase" id="RU000304"/>
    </source>
</evidence>
<evidence type="ECO:0000256" key="6">
    <source>
        <dbReference type="ARBA" id="ARBA00022045"/>
    </source>
</evidence>
<evidence type="ECO:0000313" key="28">
    <source>
        <dbReference type="EMBL" id="CAH3119555.1"/>
    </source>
</evidence>
<dbReference type="GO" id="GO:0005694">
    <property type="term" value="C:chromosome"/>
    <property type="evidence" value="ECO:0007669"/>
    <property type="project" value="UniProtKB-SubCell"/>
</dbReference>
<evidence type="ECO:0000256" key="21">
    <source>
        <dbReference type="ARBA" id="ARBA00047899"/>
    </source>
</evidence>
<evidence type="ECO:0000256" key="9">
    <source>
        <dbReference type="ARBA" id="ARBA00022527"/>
    </source>
</evidence>
<dbReference type="PROSITE" id="PS00108">
    <property type="entry name" value="PROTEIN_KINASE_ST"/>
    <property type="match status" value="1"/>
</dbReference>
<evidence type="ECO:0000256" key="13">
    <source>
        <dbReference type="ARBA" id="ARBA00022763"/>
    </source>
</evidence>
<accession>A0AAU9WN48</accession>
<dbReference type="InterPro" id="IPR011009">
    <property type="entry name" value="Kinase-like_dom_sf"/>
</dbReference>
<dbReference type="GO" id="GO:0000077">
    <property type="term" value="P:DNA damage checkpoint signaling"/>
    <property type="evidence" value="ECO:0007669"/>
    <property type="project" value="InterPro"/>
</dbReference>
<keyword evidence="10" id="KW-0597">Phosphoprotein</keyword>
<evidence type="ECO:0000256" key="19">
    <source>
        <dbReference type="ARBA" id="ARBA00030691"/>
    </source>
</evidence>
<evidence type="ECO:0000256" key="17">
    <source>
        <dbReference type="ARBA" id="ARBA00023242"/>
    </source>
</evidence>
<keyword evidence="7" id="KW-0158">Chromosome</keyword>
<keyword evidence="11" id="KW-0808">Transferase</keyword>
<evidence type="ECO:0000256" key="26">
    <source>
        <dbReference type="SAM" id="MobiDB-lite"/>
    </source>
</evidence>
<comment type="catalytic activity">
    <reaction evidence="21">
        <text>L-threonyl-[protein] + ATP = O-phospho-L-threonyl-[protein] + ADP + H(+)</text>
        <dbReference type="Rhea" id="RHEA:46608"/>
        <dbReference type="Rhea" id="RHEA-COMP:11060"/>
        <dbReference type="Rhea" id="RHEA-COMP:11605"/>
        <dbReference type="ChEBI" id="CHEBI:15378"/>
        <dbReference type="ChEBI" id="CHEBI:30013"/>
        <dbReference type="ChEBI" id="CHEBI:30616"/>
        <dbReference type="ChEBI" id="CHEBI:61977"/>
        <dbReference type="ChEBI" id="CHEBI:456216"/>
        <dbReference type="EC" id="2.7.11.1"/>
    </reaction>
</comment>
<gene>
    <name evidence="28" type="ORF">PMEA_00008338</name>
</gene>
<dbReference type="SMART" id="SM00220">
    <property type="entry name" value="S_TKc"/>
    <property type="match status" value="1"/>
</dbReference>
<evidence type="ECO:0000256" key="2">
    <source>
        <dbReference type="ARBA" id="ARBA00004286"/>
    </source>
</evidence>
<evidence type="ECO:0000256" key="24">
    <source>
        <dbReference type="PROSITE-ProRule" id="PRU10141"/>
    </source>
</evidence>
<evidence type="ECO:0000256" key="18">
    <source>
        <dbReference type="ARBA" id="ARBA00023306"/>
    </source>
</evidence>
<dbReference type="EC" id="2.7.11.1" evidence="5"/>